<reference evidence="8 9" key="1">
    <citation type="submission" date="2019-04" db="EMBL/GenBank/DDBJ databases">
        <title>Chromosome genome assembly for Takifugu flavidus.</title>
        <authorList>
            <person name="Xiao S."/>
        </authorList>
    </citation>
    <scope>NUCLEOTIDE SEQUENCE [LARGE SCALE GENOMIC DNA]</scope>
    <source>
        <strain evidence="8">HTHZ2018</strain>
        <tissue evidence="8">Muscle</tissue>
    </source>
</reference>
<evidence type="ECO:0000256" key="5">
    <source>
        <dbReference type="ARBA" id="ARBA00022801"/>
    </source>
</evidence>
<dbReference type="InterPro" id="IPR040643">
    <property type="entry name" value="MLVIN_C"/>
</dbReference>
<name>A0A5C6MKL3_9TELE</name>
<dbReference type="GO" id="GO:0016779">
    <property type="term" value="F:nucleotidyltransferase activity"/>
    <property type="evidence" value="ECO:0007669"/>
    <property type="project" value="UniProtKB-KW"/>
</dbReference>
<dbReference type="Proteomes" id="UP000324091">
    <property type="component" value="Unassembled WGS sequence"/>
</dbReference>
<feature type="domain" description="Murine leukemia virus integrase C-terminal" evidence="7">
    <location>
        <begin position="124"/>
        <end position="177"/>
    </location>
</feature>
<dbReference type="GO" id="GO:0004519">
    <property type="term" value="F:endonuclease activity"/>
    <property type="evidence" value="ECO:0007669"/>
    <property type="project" value="UniProtKB-KW"/>
</dbReference>
<feature type="compositionally biased region" description="Polar residues" evidence="6">
    <location>
        <begin position="214"/>
        <end position="223"/>
    </location>
</feature>
<evidence type="ECO:0000256" key="1">
    <source>
        <dbReference type="ARBA" id="ARBA00022679"/>
    </source>
</evidence>
<evidence type="ECO:0000259" key="7">
    <source>
        <dbReference type="Pfam" id="PF18697"/>
    </source>
</evidence>
<protein>
    <submittedName>
        <fullName evidence="8">Retrovirus-related Pol polyprotein</fullName>
    </submittedName>
</protein>
<keyword evidence="4" id="KW-0255">Endonuclease</keyword>
<proteinExistence type="predicted"/>
<keyword evidence="3" id="KW-0540">Nuclease</keyword>
<evidence type="ECO:0000256" key="3">
    <source>
        <dbReference type="ARBA" id="ARBA00022722"/>
    </source>
</evidence>
<evidence type="ECO:0000313" key="9">
    <source>
        <dbReference type="Proteomes" id="UP000324091"/>
    </source>
</evidence>
<keyword evidence="9" id="KW-1185">Reference proteome</keyword>
<evidence type="ECO:0000313" key="8">
    <source>
        <dbReference type="EMBL" id="TWW53927.1"/>
    </source>
</evidence>
<evidence type="ECO:0000256" key="4">
    <source>
        <dbReference type="ARBA" id="ARBA00022759"/>
    </source>
</evidence>
<sequence length="268" mass="30514">MRFWELTPNPWNKPYDHCTRESENFARRTDYGKMSQTHHKDDESPSEHLDRLKPIFRQNSGIPCNDDEAGPYQQQLKRAFVDVGLVKGLAPYRVKLKSDRVPIVRQYPLRKETERNSASETNLKPGDWVLIKVLQRKNWSSPRWEGPYQVLLTTPTAVKIAERPSWIHKSHSKAIEPLPDPSQPAPFTELSPTSEGRGEEGTPPTAQREKRNTGGVTDRTQCSNGTAHSSILRICVASNNKTTVLFPWTGLQRGERTQYNTGTIILDT</sequence>
<gene>
    <name evidence="8" type="ORF">D4764_0152400</name>
</gene>
<feature type="region of interest" description="Disordered" evidence="6">
    <location>
        <begin position="30"/>
        <end position="49"/>
    </location>
</feature>
<dbReference type="EMBL" id="RHFK02000494">
    <property type="protein sequence ID" value="TWW53927.1"/>
    <property type="molecule type" value="Genomic_DNA"/>
</dbReference>
<feature type="compositionally biased region" description="Basic and acidic residues" evidence="6">
    <location>
        <begin position="38"/>
        <end position="49"/>
    </location>
</feature>
<evidence type="ECO:0000256" key="2">
    <source>
        <dbReference type="ARBA" id="ARBA00022695"/>
    </source>
</evidence>
<organism evidence="8 9">
    <name type="scientific">Takifugu flavidus</name>
    <name type="common">sansaifugu</name>
    <dbReference type="NCBI Taxonomy" id="433684"/>
    <lineage>
        <taxon>Eukaryota</taxon>
        <taxon>Metazoa</taxon>
        <taxon>Chordata</taxon>
        <taxon>Craniata</taxon>
        <taxon>Vertebrata</taxon>
        <taxon>Euteleostomi</taxon>
        <taxon>Actinopterygii</taxon>
        <taxon>Neopterygii</taxon>
        <taxon>Teleostei</taxon>
        <taxon>Neoteleostei</taxon>
        <taxon>Acanthomorphata</taxon>
        <taxon>Eupercaria</taxon>
        <taxon>Tetraodontiformes</taxon>
        <taxon>Tetradontoidea</taxon>
        <taxon>Tetraodontidae</taxon>
        <taxon>Takifugu</taxon>
    </lineage>
</organism>
<feature type="region of interest" description="Disordered" evidence="6">
    <location>
        <begin position="173"/>
        <end position="223"/>
    </location>
</feature>
<keyword evidence="5" id="KW-0378">Hydrolase</keyword>
<keyword evidence="1" id="KW-0808">Transferase</keyword>
<dbReference type="Gene3D" id="2.30.30.850">
    <property type="match status" value="1"/>
</dbReference>
<keyword evidence="2" id="KW-0548">Nucleotidyltransferase</keyword>
<evidence type="ECO:0000256" key="6">
    <source>
        <dbReference type="SAM" id="MobiDB-lite"/>
    </source>
</evidence>
<dbReference type="AlphaFoldDB" id="A0A5C6MKL3"/>
<dbReference type="GO" id="GO:0016787">
    <property type="term" value="F:hydrolase activity"/>
    <property type="evidence" value="ECO:0007669"/>
    <property type="project" value="UniProtKB-KW"/>
</dbReference>
<accession>A0A5C6MKL3</accession>
<comment type="caution">
    <text evidence="8">The sequence shown here is derived from an EMBL/GenBank/DDBJ whole genome shotgun (WGS) entry which is preliminary data.</text>
</comment>
<dbReference type="Pfam" id="PF18697">
    <property type="entry name" value="MLVIN_C"/>
    <property type="match status" value="1"/>
</dbReference>